<dbReference type="GO" id="GO:0004622">
    <property type="term" value="F:phosphatidylcholine lysophospholipase activity"/>
    <property type="evidence" value="ECO:0007669"/>
    <property type="project" value="TreeGrafter"/>
</dbReference>
<organism evidence="4 5">
    <name type="scientific">Ruminococcus albus (strain ATCC 27210 / DSM 20455 / JCM 14654 / NCDO 2250 / 7)</name>
    <dbReference type="NCBI Taxonomy" id="697329"/>
    <lineage>
        <taxon>Bacteria</taxon>
        <taxon>Bacillati</taxon>
        <taxon>Bacillota</taxon>
        <taxon>Clostridia</taxon>
        <taxon>Eubacteriales</taxon>
        <taxon>Oscillospiraceae</taxon>
        <taxon>Ruminococcus</taxon>
    </lineage>
</organism>
<feature type="chain" id="PRO_5003209991" description="SGNH hydrolase-type esterase domain-containing protein" evidence="2">
    <location>
        <begin position="38"/>
        <end position="296"/>
    </location>
</feature>
<dbReference type="STRING" id="697329.Rumal_0105"/>
<feature type="compositionally biased region" description="Polar residues" evidence="1">
    <location>
        <begin position="79"/>
        <end position="89"/>
    </location>
</feature>
<keyword evidence="2" id="KW-0732">Signal</keyword>
<dbReference type="SUPFAM" id="SSF52266">
    <property type="entry name" value="SGNH hydrolase"/>
    <property type="match status" value="1"/>
</dbReference>
<feature type="compositionally biased region" description="Basic and acidic residues" evidence="1">
    <location>
        <begin position="46"/>
        <end position="61"/>
    </location>
</feature>
<protein>
    <recommendedName>
        <fullName evidence="3">SGNH hydrolase-type esterase domain-containing protein</fullName>
    </recommendedName>
</protein>
<dbReference type="KEGG" id="ral:Rumal_0105"/>
<evidence type="ECO:0000259" key="3">
    <source>
        <dbReference type="Pfam" id="PF13472"/>
    </source>
</evidence>
<feature type="domain" description="SGNH hydrolase-type esterase" evidence="3">
    <location>
        <begin position="117"/>
        <end position="282"/>
    </location>
</feature>
<dbReference type="HOGENOM" id="CLU_051989_1_3_9"/>
<proteinExistence type="predicted"/>
<dbReference type="InterPro" id="IPR051532">
    <property type="entry name" value="Ester_Hydrolysis_Enzymes"/>
</dbReference>
<dbReference type="Proteomes" id="UP000006919">
    <property type="component" value="Chromosome"/>
</dbReference>
<evidence type="ECO:0000313" key="5">
    <source>
        <dbReference type="Proteomes" id="UP000006919"/>
    </source>
</evidence>
<feature type="region of interest" description="Disordered" evidence="1">
    <location>
        <begin position="46"/>
        <end position="110"/>
    </location>
</feature>
<dbReference type="PANTHER" id="PTHR30383">
    <property type="entry name" value="THIOESTERASE 1/PROTEASE 1/LYSOPHOSPHOLIPASE L1"/>
    <property type="match status" value="1"/>
</dbReference>
<sequence length="296" mass="32333" precursor="true">MESNSVIRKRRVKAQQNMVTALCLMCMLFTVCWSVFAAVKEAHKPAVDAKADKTADTKTEDTSSVAGITIELTERKQESSAAEDTSSIAPQPEDPDDGTHPYTTPKDTADDLSDAVFIGDSRTVGMMNSTDKPQATFLCAVGLNIDTVLTSTEIAQGDGSVGTLQQALSSRQYGRVFISFGTNEMGWPYVDTFEEHYTEMVKTIQSYQPNAEIYLIGILPLAESQDTDGDAVNNENARTFTASIKKVAGELGLHYLDCSEAVADENGYLPEEASPDGIHMTADYCLYWQNFIIDNT</sequence>
<reference evidence="4 5" key="1">
    <citation type="journal article" date="2011" name="J. Bacteriol.">
        <title>Complete genome of the cellulolytic ruminal bacterium Ruminococcus albus 7.</title>
        <authorList>
            <person name="Suen G."/>
            <person name="Stevenson D.M."/>
            <person name="Bruce D.C."/>
            <person name="Chertkov O."/>
            <person name="Copeland A."/>
            <person name="Cheng J.F."/>
            <person name="Detter C."/>
            <person name="Detter J.C."/>
            <person name="Goodwin L.A."/>
            <person name="Han C.S."/>
            <person name="Hauser L.J."/>
            <person name="Ivanova N.N."/>
            <person name="Kyrpides N.C."/>
            <person name="Land M.L."/>
            <person name="Lapidus A."/>
            <person name="Lucas S."/>
            <person name="Ovchinnikova G."/>
            <person name="Pitluck S."/>
            <person name="Tapia R."/>
            <person name="Woyke T."/>
            <person name="Boyum J."/>
            <person name="Mead D."/>
            <person name="Weimer P.J."/>
        </authorList>
    </citation>
    <scope>NUCLEOTIDE SEQUENCE [LARGE SCALE GENOMIC DNA]</scope>
    <source>
        <strain evidence="5">ATCC 27210 / DSM 20455 / JCM 14654 / NCDO 2250 / 7</strain>
    </source>
</reference>
<dbReference type="PANTHER" id="PTHR30383:SF5">
    <property type="entry name" value="SGNH HYDROLASE-TYPE ESTERASE DOMAIN-CONTAINING PROTEIN"/>
    <property type="match status" value="1"/>
</dbReference>
<dbReference type="InterPro" id="IPR013830">
    <property type="entry name" value="SGNH_hydro"/>
</dbReference>
<dbReference type="AlphaFoldDB" id="E6UBS5"/>
<dbReference type="Gene3D" id="3.40.50.1110">
    <property type="entry name" value="SGNH hydrolase"/>
    <property type="match status" value="1"/>
</dbReference>
<name>E6UBS5_RUMA7</name>
<evidence type="ECO:0000256" key="2">
    <source>
        <dbReference type="SAM" id="SignalP"/>
    </source>
</evidence>
<evidence type="ECO:0000256" key="1">
    <source>
        <dbReference type="SAM" id="MobiDB-lite"/>
    </source>
</evidence>
<dbReference type="EMBL" id="CP002403">
    <property type="protein sequence ID" value="ADU20667.1"/>
    <property type="molecule type" value="Genomic_DNA"/>
</dbReference>
<dbReference type="eggNOG" id="COG2755">
    <property type="taxonomic scope" value="Bacteria"/>
</dbReference>
<dbReference type="InterPro" id="IPR036514">
    <property type="entry name" value="SGNH_hydro_sf"/>
</dbReference>
<dbReference type="RefSeq" id="WP_013496861.1">
    <property type="nucleotide sequence ID" value="NC_014833.1"/>
</dbReference>
<accession>E6UBS5</accession>
<feature type="signal peptide" evidence="2">
    <location>
        <begin position="1"/>
        <end position="37"/>
    </location>
</feature>
<evidence type="ECO:0000313" key="4">
    <source>
        <dbReference type="EMBL" id="ADU20667.1"/>
    </source>
</evidence>
<gene>
    <name evidence="4" type="ordered locus">Rumal_0105</name>
</gene>
<dbReference type="Pfam" id="PF13472">
    <property type="entry name" value="Lipase_GDSL_2"/>
    <property type="match status" value="1"/>
</dbReference>